<reference evidence="18" key="1">
    <citation type="journal article" date="2020" name="mSystems">
        <title>Genome- and Community-Level Interaction Insights into Carbon Utilization and Element Cycling Functions of Hydrothermarchaeota in Hydrothermal Sediment.</title>
        <authorList>
            <person name="Zhou Z."/>
            <person name="Liu Y."/>
            <person name="Xu W."/>
            <person name="Pan J."/>
            <person name="Luo Z.H."/>
            <person name="Li M."/>
        </authorList>
    </citation>
    <scope>NUCLEOTIDE SEQUENCE [LARGE SCALE GENOMIC DNA]</scope>
    <source>
        <strain evidence="18">SpSt-289</strain>
    </source>
</reference>
<evidence type="ECO:0000256" key="3">
    <source>
        <dbReference type="ARBA" id="ARBA00022448"/>
    </source>
</evidence>
<evidence type="ECO:0000256" key="9">
    <source>
        <dbReference type="ARBA" id="ARBA00023002"/>
    </source>
</evidence>
<dbReference type="Pfam" id="PF02600">
    <property type="entry name" value="DsbB"/>
    <property type="match status" value="1"/>
</dbReference>
<dbReference type="InterPro" id="IPR012187">
    <property type="entry name" value="Disulphide_bond_form_BdbC"/>
</dbReference>
<dbReference type="EMBL" id="DSMG01000125">
    <property type="protein sequence ID" value="HDX32346.1"/>
    <property type="molecule type" value="Genomic_DNA"/>
</dbReference>
<keyword evidence="6 15" id="KW-0479">Metal-binding</keyword>
<dbReference type="GO" id="GO:0016020">
    <property type="term" value="C:membrane"/>
    <property type="evidence" value="ECO:0007669"/>
    <property type="project" value="UniProtKB-SubCell"/>
</dbReference>
<keyword evidence="4 15" id="KW-0349">Heme</keyword>
<feature type="transmembrane region" description="Helical" evidence="16">
    <location>
        <begin position="160"/>
        <end position="178"/>
    </location>
</feature>
<keyword evidence="11 16" id="KW-0472">Membrane</keyword>
<evidence type="ECO:0000256" key="14">
    <source>
        <dbReference type="ARBA" id="ARBA00023284"/>
    </source>
</evidence>
<dbReference type="GO" id="GO:0020037">
    <property type="term" value="F:heme binding"/>
    <property type="evidence" value="ECO:0007669"/>
    <property type="project" value="InterPro"/>
</dbReference>
<name>A0A7C1JL73_9CHLR</name>
<dbReference type="Pfam" id="PF13442">
    <property type="entry name" value="Cytochrome_CBB3"/>
    <property type="match status" value="1"/>
</dbReference>
<dbReference type="InterPro" id="IPR023380">
    <property type="entry name" value="DsbB-like_sf"/>
</dbReference>
<keyword evidence="9" id="KW-0560">Oxidoreductase</keyword>
<dbReference type="PANTHER" id="PTHR43469:SF1">
    <property type="entry name" value="SPBETA PROPHAGE-DERIVED DISULFIDE BOND FORMATION PROTEIN B"/>
    <property type="match status" value="1"/>
</dbReference>
<gene>
    <name evidence="18" type="ORF">ENQ20_12800</name>
</gene>
<dbReference type="SUPFAM" id="SSF158442">
    <property type="entry name" value="DsbB-like"/>
    <property type="match status" value="1"/>
</dbReference>
<evidence type="ECO:0000313" key="18">
    <source>
        <dbReference type="EMBL" id="HDX32346.1"/>
    </source>
</evidence>
<feature type="domain" description="Cytochrome c" evidence="17">
    <location>
        <begin position="212"/>
        <end position="302"/>
    </location>
</feature>
<evidence type="ECO:0000256" key="1">
    <source>
        <dbReference type="ARBA" id="ARBA00004141"/>
    </source>
</evidence>
<keyword evidence="13" id="KW-0143">Chaperone</keyword>
<evidence type="ECO:0000256" key="4">
    <source>
        <dbReference type="ARBA" id="ARBA00022617"/>
    </source>
</evidence>
<keyword evidence="12" id="KW-1015">Disulfide bond</keyword>
<comment type="caution">
    <text evidence="18">The sequence shown here is derived from an EMBL/GenBank/DDBJ whole genome shotgun (WGS) entry which is preliminary data.</text>
</comment>
<dbReference type="AlphaFoldDB" id="A0A7C1JL73"/>
<dbReference type="SUPFAM" id="SSF46626">
    <property type="entry name" value="Cytochrome c"/>
    <property type="match status" value="1"/>
</dbReference>
<sequence length="302" mass="32881">MERLSLWLNRNSMYIALVAAWVAMCGSLYFSEVRGYVPCVLCWYQRILMYPLAGFIAIGLLRRDGNLPYYVLPFSVFGLSMSTYHYLLEKTDLFAESTVCAQGVSCTTQWINWFGFVTIPFLALIGFLIITLMSIIALLNGEPSAEDEEGTPQRTPWLQVLVPVAVVLVIFAFLFTTGSESQAASAAEAPFTVLEITPAPQMSASSVVNDPAALVRGEQLYLQTCAACHGVDGQGVAHLGNALRGSAFLASHSDEEVLAMIRQGRDLDDPANTTGLVMPPSGGRPDLSDADILAIVQYLRQP</sequence>
<evidence type="ECO:0000256" key="15">
    <source>
        <dbReference type="PROSITE-ProRule" id="PRU00433"/>
    </source>
</evidence>
<comment type="similarity">
    <text evidence="2">Belongs to the DsbB family. BdbC subfamily.</text>
</comment>
<feature type="transmembrane region" description="Helical" evidence="16">
    <location>
        <begin position="43"/>
        <end position="61"/>
    </location>
</feature>
<dbReference type="InterPro" id="IPR003752">
    <property type="entry name" value="DiS_bond_form_DsbB/BdbC"/>
</dbReference>
<keyword evidence="5 16" id="KW-0812">Transmembrane</keyword>
<evidence type="ECO:0000256" key="7">
    <source>
        <dbReference type="ARBA" id="ARBA00022982"/>
    </source>
</evidence>
<evidence type="ECO:0000256" key="5">
    <source>
        <dbReference type="ARBA" id="ARBA00022692"/>
    </source>
</evidence>
<feature type="transmembrane region" description="Helical" evidence="16">
    <location>
        <begin position="113"/>
        <end position="139"/>
    </location>
</feature>
<evidence type="ECO:0000256" key="13">
    <source>
        <dbReference type="ARBA" id="ARBA00023186"/>
    </source>
</evidence>
<comment type="subcellular location">
    <subcellularLocation>
        <location evidence="1">Membrane</location>
        <topology evidence="1">Multi-pass membrane protein</topology>
    </subcellularLocation>
</comment>
<keyword evidence="3" id="KW-0813">Transport</keyword>
<dbReference type="PROSITE" id="PS51007">
    <property type="entry name" value="CYTC"/>
    <property type="match status" value="1"/>
</dbReference>
<keyword evidence="14" id="KW-0676">Redox-active center</keyword>
<organism evidence="18">
    <name type="scientific">Caldilinea aerophila</name>
    <dbReference type="NCBI Taxonomy" id="133453"/>
    <lineage>
        <taxon>Bacteria</taxon>
        <taxon>Bacillati</taxon>
        <taxon>Chloroflexota</taxon>
        <taxon>Caldilineae</taxon>
        <taxon>Caldilineales</taxon>
        <taxon>Caldilineaceae</taxon>
        <taxon>Caldilinea</taxon>
    </lineage>
</organism>
<keyword evidence="10 15" id="KW-0408">Iron</keyword>
<evidence type="ECO:0000256" key="16">
    <source>
        <dbReference type="SAM" id="Phobius"/>
    </source>
</evidence>
<dbReference type="InterPro" id="IPR036909">
    <property type="entry name" value="Cyt_c-like_dom_sf"/>
</dbReference>
<evidence type="ECO:0000256" key="12">
    <source>
        <dbReference type="ARBA" id="ARBA00023157"/>
    </source>
</evidence>
<dbReference type="GO" id="GO:0006457">
    <property type="term" value="P:protein folding"/>
    <property type="evidence" value="ECO:0007669"/>
    <property type="project" value="InterPro"/>
</dbReference>
<dbReference type="PANTHER" id="PTHR43469">
    <property type="entry name" value="DISULFIDE FORMATION PROTEIN-RELATED"/>
    <property type="match status" value="1"/>
</dbReference>
<feature type="transmembrane region" description="Helical" evidence="16">
    <location>
        <begin position="68"/>
        <end position="87"/>
    </location>
</feature>
<evidence type="ECO:0000256" key="10">
    <source>
        <dbReference type="ARBA" id="ARBA00023004"/>
    </source>
</evidence>
<dbReference type="HAMAP" id="MF_00287">
    <property type="entry name" value="BdbC"/>
    <property type="match status" value="1"/>
</dbReference>
<dbReference type="GO" id="GO:0009055">
    <property type="term" value="F:electron transfer activity"/>
    <property type="evidence" value="ECO:0007669"/>
    <property type="project" value="InterPro"/>
</dbReference>
<evidence type="ECO:0000256" key="6">
    <source>
        <dbReference type="ARBA" id="ARBA00022723"/>
    </source>
</evidence>
<evidence type="ECO:0000259" key="17">
    <source>
        <dbReference type="PROSITE" id="PS51007"/>
    </source>
</evidence>
<keyword evidence="8 16" id="KW-1133">Transmembrane helix</keyword>
<evidence type="ECO:0000256" key="11">
    <source>
        <dbReference type="ARBA" id="ARBA00023136"/>
    </source>
</evidence>
<evidence type="ECO:0000256" key="8">
    <source>
        <dbReference type="ARBA" id="ARBA00022989"/>
    </source>
</evidence>
<protein>
    <submittedName>
        <fullName evidence="18">Disulfide bond formation protein B</fullName>
    </submittedName>
</protein>
<dbReference type="Gene3D" id="1.20.1550.10">
    <property type="entry name" value="DsbB-like"/>
    <property type="match status" value="1"/>
</dbReference>
<feature type="transmembrane region" description="Helical" evidence="16">
    <location>
        <begin position="12"/>
        <end position="31"/>
    </location>
</feature>
<dbReference type="Gene3D" id="1.10.760.10">
    <property type="entry name" value="Cytochrome c-like domain"/>
    <property type="match status" value="1"/>
</dbReference>
<evidence type="ECO:0000256" key="2">
    <source>
        <dbReference type="ARBA" id="ARBA00007602"/>
    </source>
</evidence>
<dbReference type="NCBIfam" id="NF002849">
    <property type="entry name" value="PRK03113.1"/>
    <property type="match status" value="1"/>
</dbReference>
<accession>A0A7C1JL73</accession>
<dbReference type="GO" id="GO:0015035">
    <property type="term" value="F:protein-disulfide reductase activity"/>
    <property type="evidence" value="ECO:0007669"/>
    <property type="project" value="InterPro"/>
</dbReference>
<dbReference type="GO" id="GO:0046872">
    <property type="term" value="F:metal ion binding"/>
    <property type="evidence" value="ECO:0007669"/>
    <property type="project" value="UniProtKB-KW"/>
</dbReference>
<proteinExistence type="inferred from homology"/>
<keyword evidence="7" id="KW-0249">Electron transport</keyword>
<dbReference type="InterPro" id="IPR009056">
    <property type="entry name" value="Cyt_c-like_dom"/>
</dbReference>